<dbReference type="Proteomes" id="UP001558613">
    <property type="component" value="Unassembled WGS sequence"/>
</dbReference>
<accession>A0ABR3N1V3</accession>
<evidence type="ECO:0000313" key="1">
    <source>
        <dbReference type="EMBL" id="KAL1270807.1"/>
    </source>
</evidence>
<proteinExistence type="predicted"/>
<gene>
    <name evidence="1" type="ORF">QQF64_029823</name>
</gene>
<reference evidence="1 2" key="1">
    <citation type="submission" date="2023-09" db="EMBL/GenBank/DDBJ databases">
        <authorList>
            <person name="Wang M."/>
        </authorList>
    </citation>
    <scope>NUCLEOTIDE SEQUENCE [LARGE SCALE GENOMIC DNA]</scope>
    <source>
        <strain evidence="1">GT-2023</strain>
        <tissue evidence="1">Liver</tissue>
    </source>
</reference>
<dbReference type="EMBL" id="JAYMGO010000007">
    <property type="protein sequence ID" value="KAL1270807.1"/>
    <property type="molecule type" value="Genomic_DNA"/>
</dbReference>
<keyword evidence="2" id="KW-1185">Reference proteome</keyword>
<sequence length="195" mass="22300">MNKQRACLTRQTTRKLVNILCPNMVVEEWEQYYDPRSGQGYIAYRLKTVQRNSVSNLKGASKVVCQDGPKTLRETSSTTEQLSGWTVMWQLFSCSFTSASNCRKKEDWKISATEAAEHAVKFKKPFLLCVGEKRSSIQKFYIILDQKAIPCMTQTAVAAFDELINKAHFVIAVSMMRRCANFYTISFKPHVMALM</sequence>
<comment type="caution">
    <text evidence="1">The sequence shown here is derived from an EMBL/GenBank/DDBJ whole genome shotgun (WGS) entry which is preliminary data.</text>
</comment>
<name>A0ABR3N1V3_9TELE</name>
<evidence type="ECO:0000313" key="2">
    <source>
        <dbReference type="Proteomes" id="UP001558613"/>
    </source>
</evidence>
<protein>
    <submittedName>
        <fullName evidence="1">Uncharacterized protein</fullName>
    </submittedName>
</protein>
<organism evidence="1 2">
    <name type="scientific">Cirrhinus molitorella</name>
    <name type="common">mud carp</name>
    <dbReference type="NCBI Taxonomy" id="172907"/>
    <lineage>
        <taxon>Eukaryota</taxon>
        <taxon>Metazoa</taxon>
        <taxon>Chordata</taxon>
        <taxon>Craniata</taxon>
        <taxon>Vertebrata</taxon>
        <taxon>Euteleostomi</taxon>
        <taxon>Actinopterygii</taxon>
        <taxon>Neopterygii</taxon>
        <taxon>Teleostei</taxon>
        <taxon>Ostariophysi</taxon>
        <taxon>Cypriniformes</taxon>
        <taxon>Cyprinidae</taxon>
        <taxon>Labeoninae</taxon>
        <taxon>Labeonini</taxon>
        <taxon>Cirrhinus</taxon>
    </lineage>
</organism>